<gene>
    <name evidence="2" type="ORF">CJ673_06230</name>
</gene>
<name>A0A2S9T6M2_9BACT</name>
<dbReference type="GO" id="GO:0008168">
    <property type="term" value="F:methyltransferase activity"/>
    <property type="evidence" value="ECO:0007669"/>
    <property type="project" value="UniProtKB-KW"/>
</dbReference>
<proteinExistence type="predicted"/>
<dbReference type="Proteomes" id="UP000238281">
    <property type="component" value="Unassembled WGS sequence"/>
</dbReference>
<keyword evidence="2" id="KW-0808">Transferase</keyword>
<dbReference type="Pfam" id="PF05050">
    <property type="entry name" value="Methyltransf_21"/>
    <property type="match status" value="1"/>
</dbReference>
<keyword evidence="2" id="KW-0489">Methyltransferase</keyword>
<protein>
    <submittedName>
        <fullName evidence="2">Methyltransferase</fullName>
    </submittedName>
</protein>
<feature type="domain" description="Methyltransferase FkbM" evidence="1">
    <location>
        <begin position="192"/>
        <end position="318"/>
    </location>
</feature>
<dbReference type="NCBIfam" id="TIGR01444">
    <property type="entry name" value="fkbM_fam"/>
    <property type="match status" value="1"/>
</dbReference>
<evidence type="ECO:0000313" key="3">
    <source>
        <dbReference type="Proteomes" id="UP000238281"/>
    </source>
</evidence>
<comment type="caution">
    <text evidence="2">The sequence shown here is derived from an EMBL/GenBank/DDBJ whole genome shotgun (WGS) entry which is preliminary data.</text>
</comment>
<dbReference type="PANTHER" id="PTHR34203">
    <property type="entry name" value="METHYLTRANSFERASE, FKBM FAMILY PROTEIN"/>
    <property type="match status" value="1"/>
</dbReference>
<reference evidence="2 3" key="1">
    <citation type="submission" date="2017-09" db="EMBL/GenBank/DDBJ databases">
        <title>Reassesment of A. cryaerophilus.</title>
        <authorList>
            <person name="Perez-Cataluna A."/>
            <person name="Collado L."/>
            <person name="Salgado O."/>
            <person name="Lefinanco V."/>
            <person name="Figueras M.J."/>
        </authorList>
    </citation>
    <scope>NUCLEOTIDE SEQUENCE [LARGE SCALE GENOMIC DNA]</scope>
    <source>
        <strain evidence="2 3">LMG 10210</strain>
    </source>
</reference>
<dbReference type="InterPro" id="IPR006342">
    <property type="entry name" value="FkbM_mtfrase"/>
</dbReference>
<dbReference type="InterPro" id="IPR052514">
    <property type="entry name" value="SAM-dependent_MTase"/>
</dbReference>
<dbReference type="RefSeq" id="WP_105915389.1">
    <property type="nucleotide sequence ID" value="NZ_NXGE01000003.1"/>
</dbReference>
<dbReference type="PANTHER" id="PTHR34203:SF15">
    <property type="entry name" value="SLL1173 PROTEIN"/>
    <property type="match status" value="1"/>
</dbReference>
<dbReference type="GO" id="GO:0032259">
    <property type="term" value="P:methylation"/>
    <property type="evidence" value="ECO:0007669"/>
    <property type="project" value="UniProtKB-KW"/>
</dbReference>
<dbReference type="InterPro" id="IPR029063">
    <property type="entry name" value="SAM-dependent_MTases_sf"/>
</dbReference>
<dbReference type="AlphaFoldDB" id="A0A2S9T6M2"/>
<dbReference type="EMBL" id="NXGE01000003">
    <property type="protein sequence ID" value="PRM94484.1"/>
    <property type="molecule type" value="Genomic_DNA"/>
</dbReference>
<sequence>MLNKDFTYRNITDAQNTKNFIESKKIKKYVLGRNQWSKSIISQIKVDGVIDDFTDDKFFENLPIYNTNEIQKDNSIVVSATMGGPKTAKIKLDQLGIVNIDYFAFFKYSNLPLIPPPFLQDFKNNYLNNYDKYVEIYNILKDDKSKKNFKNIINFKITLDLKYMKEYNNAPSVQYFENDIYELPKNPIFVDGGGYTGDTSMNFIAKHNDYKKIYLFEPMKENMKQAKNNLSSYQNIEYFECGLSNFEGIVSFNYDDASSAIIEEGNVKINVNYLDNIIDGRVDFIKFDIEGAEQDAIDGAKRLIKTYNPILAICIYHKAEDWYKIPQKILSINSDYKIYLRHYMEGISETVMYFVPKQLIKG</sequence>
<dbReference type="Gene3D" id="3.40.50.150">
    <property type="entry name" value="Vaccinia Virus protein VP39"/>
    <property type="match status" value="1"/>
</dbReference>
<evidence type="ECO:0000313" key="2">
    <source>
        <dbReference type="EMBL" id="PRM94484.1"/>
    </source>
</evidence>
<dbReference type="SUPFAM" id="SSF53335">
    <property type="entry name" value="S-adenosyl-L-methionine-dependent methyltransferases"/>
    <property type="match status" value="1"/>
</dbReference>
<accession>A0A2S9T6M2</accession>
<organism evidence="2 3">
    <name type="scientific">Aliarcobacter cryaerophilus</name>
    <dbReference type="NCBI Taxonomy" id="28198"/>
    <lineage>
        <taxon>Bacteria</taxon>
        <taxon>Pseudomonadati</taxon>
        <taxon>Campylobacterota</taxon>
        <taxon>Epsilonproteobacteria</taxon>
        <taxon>Campylobacterales</taxon>
        <taxon>Arcobacteraceae</taxon>
        <taxon>Aliarcobacter</taxon>
    </lineage>
</organism>
<evidence type="ECO:0000259" key="1">
    <source>
        <dbReference type="Pfam" id="PF05050"/>
    </source>
</evidence>